<keyword evidence="2" id="KW-1185">Reference proteome</keyword>
<sequence>MSLLEEKCGHWRSTLRRLNLIVCSRGRISSLLFAISLWMIRSLRNVGLRLCQSGLLRLSKELVTLSSNPLLKSPEISNAGKHLSAVEFHSVLQDAGKLEEKADPTSDKRVVLLDARNLYETRIGKFQTQNVETLDPEIRQYSDLPAWIDENTELLRGNNILMYCTGGIRCEMASAYIRSKGDGFENVFQLYGGIQRYLEQFPDGGFFKGKNFVFDHRVSVGSLDKDVLGNCLLCCSSFDDYSSRNRCKYCRMLVLVCDSCQKKNSSYVCELCQRNGKCIESVLAIEDENSEESKPSDVKTVSTSNEVKHPSQLSVVNGSRTTRKLRILCLHGFRQNASGFKGRTGSLAKKLKAFAELVFVDAPHELPFIYHPCSLDPDNDTASCLKPNPPKICSKKFAWLVGPDYQFSCDTEWKRADIPFNSLQYQQQTEGFDESVAYLKSVFSQAGPFDGILGFSQGAAMAALFCGLQVKLKQIDFRFVILCSGFAVNMTECVKGSINIPSLHIFGNDSGKDRQINSQASRHLASLFEDGCSVIIEHISGHIIPTQSPYIDTIKDFLRRFL</sequence>
<dbReference type="EMBL" id="CM044706">
    <property type="protein sequence ID" value="KAI5658496.1"/>
    <property type="molecule type" value="Genomic_DNA"/>
</dbReference>
<dbReference type="Proteomes" id="UP001060085">
    <property type="component" value="Linkage Group LG06"/>
</dbReference>
<name>A0ACC0ACM2_CATRO</name>
<reference evidence="2" key="1">
    <citation type="journal article" date="2023" name="Nat. Plants">
        <title>Single-cell RNA sequencing provides a high-resolution roadmap for understanding the multicellular compartmentation of specialized metabolism.</title>
        <authorList>
            <person name="Sun S."/>
            <person name="Shen X."/>
            <person name="Li Y."/>
            <person name="Li Y."/>
            <person name="Wang S."/>
            <person name="Li R."/>
            <person name="Zhang H."/>
            <person name="Shen G."/>
            <person name="Guo B."/>
            <person name="Wei J."/>
            <person name="Xu J."/>
            <person name="St-Pierre B."/>
            <person name="Chen S."/>
            <person name="Sun C."/>
        </authorList>
    </citation>
    <scope>NUCLEOTIDE SEQUENCE [LARGE SCALE GENOMIC DNA]</scope>
</reference>
<evidence type="ECO:0000313" key="1">
    <source>
        <dbReference type="EMBL" id="KAI5658496.1"/>
    </source>
</evidence>
<gene>
    <name evidence="1" type="ORF">M9H77_27289</name>
</gene>
<evidence type="ECO:0000313" key="2">
    <source>
        <dbReference type="Proteomes" id="UP001060085"/>
    </source>
</evidence>
<organism evidence="1 2">
    <name type="scientific">Catharanthus roseus</name>
    <name type="common">Madagascar periwinkle</name>
    <name type="synonym">Vinca rosea</name>
    <dbReference type="NCBI Taxonomy" id="4058"/>
    <lineage>
        <taxon>Eukaryota</taxon>
        <taxon>Viridiplantae</taxon>
        <taxon>Streptophyta</taxon>
        <taxon>Embryophyta</taxon>
        <taxon>Tracheophyta</taxon>
        <taxon>Spermatophyta</taxon>
        <taxon>Magnoliopsida</taxon>
        <taxon>eudicotyledons</taxon>
        <taxon>Gunneridae</taxon>
        <taxon>Pentapetalae</taxon>
        <taxon>asterids</taxon>
        <taxon>lamiids</taxon>
        <taxon>Gentianales</taxon>
        <taxon>Apocynaceae</taxon>
        <taxon>Rauvolfioideae</taxon>
        <taxon>Vinceae</taxon>
        <taxon>Catharanthinae</taxon>
        <taxon>Catharanthus</taxon>
    </lineage>
</organism>
<protein>
    <submittedName>
        <fullName evidence="1">Uncharacterized protein</fullName>
    </submittedName>
</protein>
<accession>A0ACC0ACM2</accession>
<proteinExistence type="predicted"/>
<comment type="caution">
    <text evidence="1">The sequence shown here is derived from an EMBL/GenBank/DDBJ whole genome shotgun (WGS) entry which is preliminary data.</text>
</comment>